<dbReference type="AlphaFoldDB" id="A0AAN9YF63"/>
<evidence type="ECO:0000313" key="3">
    <source>
        <dbReference type="EMBL" id="KAK7741802.1"/>
    </source>
</evidence>
<comment type="caution">
    <text evidence="3">The sequence shown here is derived from an EMBL/GenBank/DDBJ whole genome shotgun (WGS) entry which is preliminary data.</text>
</comment>
<organism evidence="3 4">
    <name type="scientific">Cytospora paraplurivora</name>
    <dbReference type="NCBI Taxonomy" id="2898453"/>
    <lineage>
        <taxon>Eukaryota</taxon>
        <taxon>Fungi</taxon>
        <taxon>Dikarya</taxon>
        <taxon>Ascomycota</taxon>
        <taxon>Pezizomycotina</taxon>
        <taxon>Sordariomycetes</taxon>
        <taxon>Sordariomycetidae</taxon>
        <taxon>Diaporthales</taxon>
        <taxon>Cytosporaceae</taxon>
        <taxon>Cytospora</taxon>
    </lineage>
</organism>
<keyword evidence="2" id="KW-1133">Transmembrane helix</keyword>
<dbReference type="EMBL" id="JAJSPL020000017">
    <property type="protein sequence ID" value="KAK7741802.1"/>
    <property type="molecule type" value="Genomic_DNA"/>
</dbReference>
<proteinExistence type="predicted"/>
<accession>A0AAN9YF63</accession>
<sequence>MSPFPFLVDPVATFIVPRSRKLTSHRTKTKTKVHHHNTSNGKGINSKVAIALICVGVALIVIGIAMSIYFRRRKAKQNAARNDDENDREVGMSENLVGGPAPSGPPAYSSDANGGLYGGSGGAAAYKDASRSSSEYGSDHEGRLGGNLGGSRKGGYSAVDTAYDPGAGEAASYYAQGPQSGYDHVPQRPPMAFKVSPTPV</sequence>
<reference evidence="3 4" key="1">
    <citation type="journal article" date="2023" name="PLoS ONE">
        <title>Cytospora paraplurivora sp. nov. isolated from orchards with fruit tree decline syndrome in Ontario, Canada.</title>
        <authorList>
            <person name="Ilyukhin E."/>
            <person name="Nguyen H.D.T."/>
            <person name="Castle A.J."/>
            <person name="Ellouze W."/>
        </authorList>
    </citation>
    <scope>NUCLEOTIDE SEQUENCE [LARGE SCALE GENOMIC DNA]</scope>
    <source>
        <strain evidence="3 4">FDS-564</strain>
    </source>
</reference>
<keyword evidence="2" id="KW-0472">Membrane</keyword>
<evidence type="ECO:0000313" key="4">
    <source>
        <dbReference type="Proteomes" id="UP001320245"/>
    </source>
</evidence>
<name>A0AAN9YF63_9PEZI</name>
<keyword evidence="2" id="KW-0812">Transmembrane</keyword>
<feature type="compositionally biased region" description="Gly residues" evidence="1">
    <location>
        <begin position="144"/>
        <end position="153"/>
    </location>
</feature>
<keyword evidence="4" id="KW-1185">Reference proteome</keyword>
<feature type="region of interest" description="Disordered" evidence="1">
    <location>
        <begin position="77"/>
        <end position="114"/>
    </location>
</feature>
<gene>
    <name evidence="3" type="ORF">SLS53_004866</name>
</gene>
<feature type="transmembrane region" description="Helical" evidence="2">
    <location>
        <begin position="48"/>
        <end position="70"/>
    </location>
</feature>
<protein>
    <submittedName>
        <fullName evidence="3">Uncharacterized protein</fullName>
    </submittedName>
</protein>
<evidence type="ECO:0000256" key="1">
    <source>
        <dbReference type="SAM" id="MobiDB-lite"/>
    </source>
</evidence>
<feature type="region of interest" description="Disordered" evidence="1">
    <location>
        <begin position="131"/>
        <end position="200"/>
    </location>
</feature>
<evidence type="ECO:0000256" key="2">
    <source>
        <dbReference type="SAM" id="Phobius"/>
    </source>
</evidence>
<dbReference type="Proteomes" id="UP001320245">
    <property type="component" value="Unassembled WGS sequence"/>
</dbReference>